<sequence length="398" mass="42218">MTADLPIIRLRPKSKPQAIRHGFPWVFADELVTDRRTKAIAPGSFAVLEDAERQPLALVTVNPDSRIIARVMDPDPQTHIDRDWIAARLRRALALRERLYDKPFYRLVHAEADGLPGTIIDRFGDAAVIQPNAAWAERMVADIAGALREVTGVTTVILNGQGRARGLEGLDERMEVLSGGVSGPVEVPMNGAIYLADLTQGQKTGLFYDQLPNHAFAQRLAGGARVLDVFSHVGGFGLAALAAGATQATCVDGSAAALELARGGARAMGAEAQLVTRQGDAFAQLEALAAEGAQFDLVICDPPAFAPSKPALEAGLRAYERVAKLAAPLVAPGGYLGLCSCSHAADLSAFRNASARGIGRGGRRMQLLHSGQAGPDHPTLPQLAETGYLKALFFRLDG</sequence>
<dbReference type="AlphaFoldDB" id="A0A368ZAX9"/>
<dbReference type="CDD" id="cd11572">
    <property type="entry name" value="RlmI_M_like"/>
    <property type="match status" value="1"/>
</dbReference>
<dbReference type="Gene3D" id="3.30.750.80">
    <property type="entry name" value="RNA methyltransferase domain (HRMD) like"/>
    <property type="match status" value="1"/>
</dbReference>
<keyword evidence="10" id="KW-1185">Reference proteome</keyword>
<keyword evidence="3 9" id="KW-0489">Methyltransferase</keyword>
<dbReference type="InterPro" id="IPR015947">
    <property type="entry name" value="PUA-like_sf"/>
</dbReference>
<proteinExistence type="inferred from homology"/>
<dbReference type="PANTHER" id="PTHR42873">
    <property type="entry name" value="RIBOSOMAL RNA LARGE SUBUNIT METHYLTRANSFERASE"/>
    <property type="match status" value="1"/>
</dbReference>
<evidence type="ECO:0000259" key="7">
    <source>
        <dbReference type="Pfam" id="PF10672"/>
    </source>
</evidence>
<keyword evidence="5" id="KW-0949">S-adenosyl-L-methionine</keyword>
<evidence type="ECO:0000256" key="4">
    <source>
        <dbReference type="ARBA" id="ARBA00022679"/>
    </source>
</evidence>
<keyword evidence="2" id="KW-0963">Cytoplasm</keyword>
<dbReference type="GO" id="GO:0032259">
    <property type="term" value="P:methylation"/>
    <property type="evidence" value="ECO:0007669"/>
    <property type="project" value="UniProtKB-KW"/>
</dbReference>
<dbReference type="Pfam" id="PF10672">
    <property type="entry name" value="Methyltrans_SAM"/>
    <property type="match status" value="1"/>
</dbReference>
<dbReference type="InterPro" id="IPR019614">
    <property type="entry name" value="SAM-dep_methyl-trfase"/>
</dbReference>
<dbReference type="SUPFAM" id="SSF53335">
    <property type="entry name" value="S-adenosyl-L-methionine-dependent methyltransferases"/>
    <property type="match status" value="1"/>
</dbReference>
<name>A0A368ZAX9_9RHOB</name>
<comment type="subcellular location">
    <subcellularLocation>
        <location evidence="1">Cytoplasm</location>
    </subcellularLocation>
</comment>
<comment type="caution">
    <text evidence="9">The sequence shown here is derived from an EMBL/GenBank/DDBJ whole genome shotgun (WGS) entry which is preliminary data.</text>
</comment>
<evidence type="ECO:0000256" key="2">
    <source>
        <dbReference type="ARBA" id="ARBA00022490"/>
    </source>
</evidence>
<dbReference type="GO" id="GO:0008168">
    <property type="term" value="F:methyltransferase activity"/>
    <property type="evidence" value="ECO:0007669"/>
    <property type="project" value="UniProtKB-KW"/>
</dbReference>
<dbReference type="Proteomes" id="UP000253345">
    <property type="component" value="Unassembled WGS sequence"/>
</dbReference>
<evidence type="ECO:0000259" key="8">
    <source>
        <dbReference type="Pfam" id="PF17785"/>
    </source>
</evidence>
<dbReference type="SUPFAM" id="SSF88697">
    <property type="entry name" value="PUA domain-like"/>
    <property type="match status" value="1"/>
</dbReference>
<feature type="domain" description="S-adenosylmethionine-dependent methyltransferase" evidence="7">
    <location>
        <begin position="171"/>
        <end position="395"/>
    </location>
</feature>
<dbReference type="GO" id="GO:0003723">
    <property type="term" value="F:RNA binding"/>
    <property type="evidence" value="ECO:0007669"/>
    <property type="project" value="InterPro"/>
</dbReference>
<dbReference type="EMBL" id="QPJL01000001">
    <property type="protein sequence ID" value="RCW88636.1"/>
    <property type="molecule type" value="Genomic_DNA"/>
</dbReference>
<dbReference type="Gene3D" id="3.40.50.150">
    <property type="entry name" value="Vaccinia Virus protein VP39"/>
    <property type="match status" value="1"/>
</dbReference>
<evidence type="ECO:0000256" key="1">
    <source>
        <dbReference type="ARBA" id="ARBA00004496"/>
    </source>
</evidence>
<evidence type="ECO:0000256" key="3">
    <source>
        <dbReference type="ARBA" id="ARBA00022603"/>
    </source>
</evidence>
<comment type="similarity">
    <text evidence="6">Belongs to the methyltransferase superfamily. RlmI family.</text>
</comment>
<dbReference type="Gene3D" id="2.30.130.10">
    <property type="entry name" value="PUA domain"/>
    <property type="match status" value="1"/>
</dbReference>
<keyword evidence="4 9" id="KW-0808">Transferase</keyword>
<evidence type="ECO:0000313" key="9">
    <source>
        <dbReference type="EMBL" id="RCW88636.1"/>
    </source>
</evidence>
<evidence type="ECO:0000256" key="5">
    <source>
        <dbReference type="ARBA" id="ARBA00022691"/>
    </source>
</evidence>
<dbReference type="Pfam" id="PF17785">
    <property type="entry name" value="PUA_3"/>
    <property type="match status" value="1"/>
</dbReference>
<dbReference type="RefSeq" id="WP_114347396.1">
    <property type="nucleotide sequence ID" value="NZ_QPJL01000001.1"/>
</dbReference>
<dbReference type="InterPro" id="IPR041532">
    <property type="entry name" value="RlmI-like_PUA"/>
</dbReference>
<dbReference type="OrthoDB" id="9805492at2"/>
<dbReference type="PANTHER" id="PTHR42873:SF1">
    <property type="entry name" value="S-ADENOSYLMETHIONINE-DEPENDENT METHYLTRANSFERASE DOMAIN-CONTAINING PROTEIN"/>
    <property type="match status" value="1"/>
</dbReference>
<reference evidence="9 10" key="1">
    <citation type="submission" date="2018-07" db="EMBL/GenBank/DDBJ databases">
        <title>Genomic Encyclopedia of Type Strains, Phase III (KMG-III): the genomes of soil and plant-associated and newly described type strains.</title>
        <authorList>
            <person name="Whitman W."/>
        </authorList>
    </citation>
    <scope>NUCLEOTIDE SEQUENCE [LARGE SCALE GENOMIC DNA]</scope>
    <source>
        <strain evidence="9 10">CECT 8525</strain>
    </source>
</reference>
<evidence type="ECO:0000256" key="6">
    <source>
        <dbReference type="ARBA" id="ARBA00038091"/>
    </source>
</evidence>
<dbReference type="GO" id="GO:0005737">
    <property type="term" value="C:cytoplasm"/>
    <property type="evidence" value="ECO:0007669"/>
    <property type="project" value="UniProtKB-SubCell"/>
</dbReference>
<dbReference type="InterPro" id="IPR029063">
    <property type="entry name" value="SAM-dependent_MTases_sf"/>
</dbReference>
<gene>
    <name evidence="9" type="ORF">DFP89_10169</name>
</gene>
<protein>
    <submittedName>
        <fullName evidence="9">SAM-dependent methyltransferase</fullName>
    </submittedName>
</protein>
<dbReference type="NCBIfam" id="NF046099">
    <property type="entry name" value="RSP_2647_MTase"/>
    <property type="match status" value="1"/>
</dbReference>
<dbReference type="InterPro" id="IPR036974">
    <property type="entry name" value="PUA_sf"/>
</dbReference>
<feature type="domain" description="RlmI-like PUA" evidence="8">
    <location>
        <begin position="10"/>
        <end position="72"/>
    </location>
</feature>
<accession>A0A368ZAX9</accession>
<evidence type="ECO:0000313" key="10">
    <source>
        <dbReference type="Proteomes" id="UP000253345"/>
    </source>
</evidence>
<organism evidence="9 10">
    <name type="scientific">Paracoccus lutimaris</name>
    <dbReference type="NCBI Taxonomy" id="1490030"/>
    <lineage>
        <taxon>Bacteria</taxon>
        <taxon>Pseudomonadati</taxon>
        <taxon>Pseudomonadota</taxon>
        <taxon>Alphaproteobacteria</taxon>
        <taxon>Rhodobacterales</taxon>
        <taxon>Paracoccaceae</taxon>
        <taxon>Paracoccus</taxon>
    </lineage>
</organism>
<dbReference type="CDD" id="cd02440">
    <property type="entry name" value="AdoMet_MTases"/>
    <property type="match status" value="1"/>
</dbReference>